<dbReference type="EMBL" id="WKKI01000054">
    <property type="protein sequence ID" value="MRX73978.1"/>
    <property type="molecule type" value="Genomic_DNA"/>
</dbReference>
<organism evidence="5 6">
    <name type="scientific">Metabacillus lacus</name>
    <dbReference type="NCBI Taxonomy" id="1983721"/>
    <lineage>
        <taxon>Bacteria</taxon>
        <taxon>Bacillati</taxon>
        <taxon>Bacillota</taxon>
        <taxon>Bacilli</taxon>
        <taxon>Bacillales</taxon>
        <taxon>Bacillaceae</taxon>
        <taxon>Metabacillus</taxon>
    </lineage>
</organism>
<feature type="binding site" evidence="4">
    <location>
        <begin position="8"/>
        <end position="15"/>
    </location>
    <ligand>
        <name>substrate</name>
    </ligand>
</feature>
<dbReference type="InterPro" id="IPR001345">
    <property type="entry name" value="PG/BPGM_mutase_AS"/>
</dbReference>
<dbReference type="SMART" id="SM00855">
    <property type="entry name" value="PGAM"/>
    <property type="match status" value="1"/>
</dbReference>
<dbReference type="InterPro" id="IPR013078">
    <property type="entry name" value="His_Pase_superF_clade-1"/>
</dbReference>
<sequence>MTLLLLIRHGETDENKMGKFIGRTDPPLNENGKRQALQIANMLKEAKPDALLTSPLQRAGQTAAILSLHLDIPVTVKDELMERSFGKLEGKRRIAAEKQWGPLTEETLTSLGAEPLDQLQSRVWDALYNIEKNHQNKTVAAVTHGAWIQAAVSRLQPETEHLHIDNGSLIRIQYKHYKWELV</sequence>
<dbReference type="Pfam" id="PF00300">
    <property type="entry name" value="His_Phos_1"/>
    <property type="match status" value="1"/>
</dbReference>
<feature type="binding site" evidence="4">
    <location>
        <position position="58"/>
    </location>
    <ligand>
        <name>substrate</name>
    </ligand>
</feature>
<dbReference type="Gene3D" id="3.40.50.1240">
    <property type="entry name" value="Phosphoglycerate mutase-like"/>
    <property type="match status" value="1"/>
</dbReference>
<dbReference type="GO" id="GO:0016791">
    <property type="term" value="F:phosphatase activity"/>
    <property type="evidence" value="ECO:0007669"/>
    <property type="project" value="TreeGrafter"/>
</dbReference>
<evidence type="ECO:0000313" key="5">
    <source>
        <dbReference type="EMBL" id="MRX73978.1"/>
    </source>
</evidence>
<feature type="active site" description="Proton donor/acceptor" evidence="3">
    <location>
        <position position="82"/>
    </location>
</feature>
<dbReference type="SUPFAM" id="SSF53254">
    <property type="entry name" value="Phosphoglycerate mutase-like"/>
    <property type="match status" value="1"/>
</dbReference>
<dbReference type="InterPro" id="IPR029033">
    <property type="entry name" value="His_PPase_superfam"/>
</dbReference>
<keyword evidence="6" id="KW-1185">Reference proteome</keyword>
<dbReference type="CDD" id="cd07067">
    <property type="entry name" value="HP_PGM_like"/>
    <property type="match status" value="1"/>
</dbReference>
<evidence type="ECO:0000256" key="2">
    <source>
        <dbReference type="ARBA" id="ARBA00023235"/>
    </source>
</evidence>
<dbReference type="GO" id="GO:0005737">
    <property type="term" value="C:cytoplasm"/>
    <property type="evidence" value="ECO:0007669"/>
    <property type="project" value="TreeGrafter"/>
</dbReference>
<evidence type="ECO:0000256" key="1">
    <source>
        <dbReference type="ARBA" id="ARBA00023152"/>
    </source>
</evidence>
<name>A0A7X2J3D5_9BACI</name>
<protein>
    <submittedName>
        <fullName evidence="5">Histidine phosphatase family protein</fullName>
    </submittedName>
</protein>
<reference evidence="5 6" key="1">
    <citation type="submission" date="2019-11" db="EMBL/GenBank/DDBJ databases">
        <title>Bacillus lacus genome.</title>
        <authorList>
            <person name="Allen C.J."/>
            <person name="Newman J.D."/>
        </authorList>
    </citation>
    <scope>NUCLEOTIDE SEQUENCE [LARGE SCALE GENOMIC DNA]</scope>
    <source>
        <strain evidence="5 6">KCTC 33946</strain>
    </source>
</reference>
<dbReference type="PANTHER" id="PTHR48100">
    <property type="entry name" value="BROAD-SPECIFICITY PHOSPHATASE YOR283W-RELATED"/>
    <property type="match status" value="1"/>
</dbReference>
<evidence type="ECO:0000256" key="3">
    <source>
        <dbReference type="PIRSR" id="PIRSR613078-1"/>
    </source>
</evidence>
<dbReference type="OrthoDB" id="9782128at2"/>
<dbReference type="PANTHER" id="PTHR48100:SF1">
    <property type="entry name" value="HISTIDINE PHOSPHATASE FAMILY PROTEIN-RELATED"/>
    <property type="match status" value="1"/>
</dbReference>
<dbReference type="AlphaFoldDB" id="A0A7X2J3D5"/>
<evidence type="ECO:0000256" key="4">
    <source>
        <dbReference type="PIRSR" id="PIRSR613078-2"/>
    </source>
</evidence>
<dbReference type="InterPro" id="IPR050275">
    <property type="entry name" value="PGM_Phosphatase"/>
</dbReference>
<dbReference type="RefSeq" id="WP_154309435.1">
    <property type="nucleotide sequence ID" value="NZ_WKKI01000054.1"/>
</dbReference>
<proteinExistence type="predicted"/>
<feature type="active site" description="Tele-phosphohistidine intermediate" evidence="3">
    <location>
        <position position="9"/>
    </location>
</feature>
<accession>A0A7X2J3D5</accession>
<evidence type="ECO:0000313" key="6">
    <source>
        <dbReference type="Proteomes" id="UP000448867"/>
    </source>
</evidence>
<dbReference type="PROSITE" id="PS00175">
    <property type="entry name" value="PG_MUTASE"/>
    <property type="match status" value="1"/>
</dbReference>
<dbReference type="Proteomes" id="UP000448867">
    <property type="component" value="Unassembled WGS sequence"/>
</dbReference>
<keyword evidence="2" id="KW-0413">Isomerase</keyword>
<keyword evidence="1" id="KW-0324">Glycolysis</keyword>
<gene>
    <name evidence="5" type="ORF">GJU40_17755</name>
</gene>
<comment type="caution">
    <text evidence="5">The sequence shown here is derived from an EMBL/GenBank/DDBJ whole genome shotgun (WGS) entry which is preliminary data.</text>
</comment>